<evidence type="ECO:0000256" key="1">
    <source>
        <dbReference type="ARBA" id="ARBA00001917"/>
    </source>
</evidence>
<dbReference type="GO" id="GO:0016628">
    <property type="term" value="F:oxidoreductase activity, acting on the CH-CH group of donors, NAD or NADP as acceptor"/>
    <property type="evidence" value="ECO:0007669"/>
    <property type="project" value="UniProtKB-ARBA"/>
</dbReference>
<dbReference type="GO" id="GO:0010181">
    <property type="term" value="F:FMN binding"/>
    <property type="evidence" value="ECO:0007669"/>
    <property type="project" value="InterPro"/>
</dbReference>
<dbReference type="AlphaFoldDB" id="A0A0X3VEL6"/>
<dbReference type="PANTHER" id="PTHR22893:SF91">
    <property type="entry name" value="NADPH DEHYDROGENASE 2-RELATED"/>
    <property type="match status" value="1"/>
</dbReference>
<comment type="caution">
    <text evidence="5">The sequence shown here is derived from an EMBL/GenBank/DDBJ whole genome shotgun (WGS) entry which is preliminary data.</text>
</comment>
<proteinExistence type="inferred from homology"/>
<evidence type="ECO:0000256" key="2">
    <source>
        <dbReference type="ARBA" id="ARBA00005979"/>
    </source>
</evidence>
<dbReference type="FunFam" id="3.20.20.70:FF:000059">
    <property type="entry name" value="N-ethylmaleimide reductase, FMN-linked"/>
    <property type="match status" value="1"/>
</dbReference>
<dbReference type="InterPro" id="IPR045247">
    <property type="entry name" value="Oye-like"/>
</dbReference>
<dbReference type="SUPFAM" id="SSF51395">
    <property type="entry name" value="FMN-linked oxidoreductases"/>
    <property type="match status" value="1"/>
</dbReference>
<dbReference type="Pfam" id="PF00724">
    <property type="entry name" value="Oxidored_FMN"/>
    <property type="match status" value="1"/>
</dbReference>
<accession>A0A0X3VEL6</accession>
<reference evidence="6" key="1">
    <citation type="submission" date="2015-10" db="EMBL/GenBank/DDBJ databases">
        <authorList>
            <person name="Ju K.-S."/>
            <person name="Doroghazi J.R."/>
            <person name="Metcalf W.W."/>
        </authorList>
    </citation>
    <scope>NUCLEOTIDE SEQUENCE [LARGE SCALE GENOMIC DNA]</scope>
    <source>
        <strain evidence="6">NRRL F-8817</strain>
    </source>
</reference>
<evidence type="ECO:0000259" key="4">
    <source>
        <dbReference type="Pfam" id="PF00724"/>
    </source>
</evidence>
<evidence type="ECO:0000256" key="3">
    <source>
        <dbReference type="ARBA" id="ARBA00023002"/>
    </source>
</evidence>
<dbReference type="InterPro" id="IPR013785">
    <property type="entry name" value="Aldolase_TIM"/>
</dbReference>
<dbReference type="Proteomes" id="UP000053413">
    <property type="component" value="Unassembled WGS sequence"/>
</dbReference>
<comment type="cofactor">
    <cofactor evidence="1">
        <name>FMN</name>
        <dbReference type="ChEBI" id="CHEBI:58210"/>
    </cofactor>
</comment>
<feature type="domain" description="NADH:flavin oxidoreductase/NADH oxidase N-terminal" evidence="4">
    <location>
        <begin position="5"/>
        <end position="327"/>
    </location>
</feature>
<protein>
    <submittedName>
        <fullName evidence="5">1,2-oxophytodienoate reductase</fullName>
    </submittedName>
</protein>
<evidence type="ECO:0000313" key="6">
    <source>
        <dbReference type="Proteomes" id="UP000053413"/>
    </source>
</evidence>
<name>A0A0X3VEL6_STRVO</name>
<evidence type="ECO:0000313" key="5">
    <source>
        <dbReference type="EMBL" id="KUL43241.1"/>
    </source>
</evidence>
<dbReference type="InterPro" id="IPR001155">
    <property type="entry name" value="OxRdtase_FMN_N"/>
</dbReference>
<dbReference type="GO" id="GO:0005829">
    <property type="term" value="C:cytosol"/>
    <property type="evidence" value="ECO:0007669"/>
    <property type="project" value="UniProtKB-ARBA"/>
</dbReference>
<organism evidence="5 6">
    <name type="scientific">Streptomyces violaceusniger</name>
    <dbReference type="NCBI Taxonomy" id="68280"/>
    <lineage>
        <taxon>Bacteria</taxon>
        <taxon>Bacillati</taxon>
        <taxon>Actinomycetota</taxon>
        <taxon>Actinomycetes</taxon>
        <taxon>Kitasatosporales</taxon>
        <taxon>Streptomycetaceae</taxon>
        <taxon>Streptomyces</taxon>
        <taxon>Streptomyces violaceusniger group</taxon>
    </lineage>
</organism>
<gene>
    <name evidence="5" type="ORF">ADL28_43405</name>
</gene>
<dbReference type="OrthoDB" id="3169239at2"/>
<sequence>MTTPFDPIDLAGLRLRNRLVMPAMGRARAFGPGGTATDSMATYYAQRATAGLIVTEGSWPSPVGQGFPHTPGLHSAEQIAAWRRVTDAVHARGGTVFAQLAHVGRIGDPELLPEGMVHVAPSAVAAPGQLFTVHGMKDFTTPRALTSQEVRETIADFARAARNAVEAGFDGVEVHAAYGYLVHQFLAPSSNLRTDEWGGSVEGRVRFAAEVVAAVSAAIGAHRTGIRISPGIRYNGIEEPELEPTYAHLVRRLNETGPAYLHVVESSRDLSALLRKEFSGTFILNPATDGFTSAADLTLIEDGTADMLSFGALFLANPDLPARLRAGGPYNTPDTATYYGGTDEGFIDYPSLDA</sequence>
<dbReference type="PANTHER" id="PTHR22893">
    <property type="entry name" value="NADH OXIDOREDUCTASE-RELATED"/>
    <property type="match status" value="1"/>
</dbReference>
<comment type="similarity">
    <text evidence="2">Belongs to the NADH:flavin oxidoreductase/NADH oxidase family.</text>
</comment>
<dbReference type="RefSeq" id="WP_059149319.1">
    <property type="nucleotide sequence ID" value="NZ_LLZJ01000428.1"/>
</dbReference>
<dbReference type="Gene3D" id="3.20.20.70">
    <property type="entry name" value="Aldolase class I"/>
    <property type="match status" value="1"/>
</dbReference>
<dbReference type="EMBL" id="LLZJ01000428">
    <property type="protein sequence ID" value="KUL43241.1"/>
    <property type="molecule type" value="Genomic_DNA"/>
</dbReference>
<dbReference type="CDD" id="cd02933">
    <property type="entry name" value="OYE_like_FMN"/>
    <property type="match status" value="1"/>
</dbReference>
<keyword evidence="3" id="KW-0560">Oxidoreductase</keyword>